<protein>
    <recommendedName>
        <fullName evidence="3">Acetolactate synthase</fullName>
    </recommendedName>
</protein>
<organism evidence="1 2">
    <name type="scientific">Pelagimonas varians</name>
    <dbReference type="NCBI Taxonomy" id="696760"/>
    <lineage>
        <taxon>Bacteria</taxon>
        <taxon>Pseudomonadati</taxon>
        <taxon>Pseudomonadota</taxon>
        <taxon>Alphaproteobacteria</taxon>
        <taxon>Rhodobacterales</taxon>
        <taxon>Roseobacteraceae</taxon>
        <taxon>Pelagimonas</taxon>
    </lineage>
</organism>
<name>A0A238KBX9_9RHOB</name>
<dbReference type="AlphaFoldDB" id="A0A238KBX9"/>
<accession>A0A238KBX9</accession>
<evidence type="ECO:0000313" key="2">
    <source>
        <dbReference type="Proteomes" id="UP000220836"/>
    </source>
</evidence>
<evidence type="ECO:0000313" key="1">
    <source>
        <dbReference type="EMBL" id="SMX40343.1"/>
    </source>
</evidence>
<proteinExistence type="predicted"/>
<reference evidence="1 2" key="1">
    <citation type="submission" date="2017-05" db="EMBL/GenBank/DDBJ databases">
        <authorList>
            <person name="Song R."/>
            <person name="Chenine A.L."/>
            <person name="Ruprecht R.M."/>
        </authorList>
    </citation>
    <scope>NUCLEOTIDE SEQUENCE [LARGE SCALE GENOMIC DNA]</scope>
    <source>
        <strain evidence="1 2">CECT 8663</strain>
    </source>
</reference>
<dbReference type="InterPro" id="IPR045467">
    <property type="entry name" value="DUF6497"/>
</dbReference>
<evidence type="ECO:0008006" key="3">
    <source>
        <dbReference type="Google" id="ProtNLM"/>
    </source>
</evidence>
<gene>
    <name evidence="1" type="ORF">PEV8663_01982</name>
</gene>
<keyword evidence="2" id="KW-1185">Reference proteome</keyword>
<dbReference type="EMBL" id="FXYH01000006">
    <property type="protein sequence ID" value="SMX40343.1"/>
    <property type="molecule type" value="Genomic_DNA"/>
</dbReference>
<dbReference type="Proteomes" id="UP000220836">
    <property type="component" value="Unassembled WGS sequence"/>
</dbReference>
<sequence length="159" mass="16773">MGEKAGNMTVAVSVTSQGTPGILAAPAGGPGWGRGCALISFLMTAAVAGPLSAAEPITLPSGVDVQFHDWIDDTPAQRFRFVLPGLGQGGKGFDDLAEGMTYLCDQFALPQLEINGVTPSQITVTLMEKPVEFGAMNPDVTQFFESYTVENGLCIWEVF</sequence>
<dbReference type="Pfam" id="PF20107">
    <property type="entry name" value="DUF6497"/>
    <property type="match status" value="1"/>
</dbReference>